<gene>
    <name evidence="14" type="ORF">P5673_015728</name>
</gene>
<reference evidence="14" key="1">
    <citation type="journal article" date="2023" name="G3 (Bethesda)">
        <title>Whole genome assembly and annotation of the endangered Caribbean coral Acropora cervicornis.</title>
        <authorList>
            <person name="Selwyn J.D."/>
            <person name="Vollmer S.V."/>
        </authorList>
    </citation>
    <scope>NUCLEOTIDE SEQUENCE</scope>
    <source>
        <strain evidence="14">K2</strain>
    </source>
</reference>
<keyword evidence="4 12" id="KW-0732">Signal</keyword>
<dbReference type="GO" id="GO:0006955">
    <property type="term" value="P:immune response"/>
    <property type="evidence" value="ECO:0007669"/>
    <property type="project" value="TreeGrafter"/>
</dbReference>
<evidence type="ECO:0000256" key="4">
    <source>
        <dbReference type="ARBA" id="ARBA00022729"/>
    </source>
</evidence>
<keyword evidence="3" id="KW-0812">Transmembrane</keyword>
<keyword evidence="8" id="KW-0675">Receptor</keyword>
<dbReference type="Proteomes" id="UP001249851">
    <property type="component" value="Unassembled WGS sequence"/>
</dbReference>
<dbReference type="InterPro" id="IPR013783">
    <property type="entry name" value="Ig-like_fold"/>
</dbReference>
<comment type="subcellular location">
    <subcellularLocation>
        <location evidence="1">Cell membrane</location>
        <topology evidence="1">Single-pass type I membrane protein</topology>
    </subcellularLocation>
</comment>
<evidence type="ECO:0000256" key="8">
    <source>
        <dbReference type="ARBA" id="ARBA00023170"/>
    </source>
</evidence>
<evidence type="ECO:0000256" key="11">
    <source>
        <dbReference type="SAM" id="MobiDB-lite"/>
    </source>
</evidence>
<dbReference type="InterPro" id="IPR036179">
    <property type="entry name" value="Ig-like_dom_sf"/>
</dbReference>
<comment type="caution">
    <text evidence="14">The sequence shown here is derived from an EMBL/GenBank/DDBJ whole genome shotgun (WGS) entry which is preliminary data.</text>
</comment>
<reference evidence="14" key="2">
    <citation type="journal article" date="2023" name="Science">
        <title>Genomic signatures of disease resistance in endangered staghorn corals.</title>
        <authorList>
            <person name="Vollmer S.V."/>
            <person name="Selwyn J.D."/>
            <person name="Despard B.A."/>
            <person name="Roesel C.L."/>
        </authorList>
    </citation>
    <scope>NUCLEOTIDE SEQUENCE</scope>
    <source>
        <strain evidence="14">K2</strain>
    </source>
</reference>
<dbReference type="AlphaFoldDB" id="A0AAD9QH73"/>
<organism evidence="14 15">
    <name type="scientific">Acropora cervicornis</name>
    <name type="common">Staghorn coral</name>
    <dbReference type="NCBI Taxonomy" id="6130"/>
    <lineage>
        <taxon>Eukaryota</taxon>
        <taxon>Metazoa</taxon>
        <taxon>Cnidaria</taxon>
        <taxon>Anthozoa</taxon>
        <taxon>Hexacorallia</taxon>
        <taxon>Scleractinia</taxon>
        <taxon>Astrocoeniina</taxon>
        <taxon>Acroporidae</taxon>
        <taxon>Acropora</taxon>
    </lineage>
</organism>
<feature type="compositionally biased region" description="Low complexity" evidence="11">
    <location>
        <begin position="408"/>
        <end position="424"/>
    </location>
</feature>
<keyword evidence="7" id="KW-1015">Disulfide bond</keyword>
<evidence type="ECO:0000259" key="13">
    <source>
        <dbReference type="PROSITE" id="PS50835"/>
    </source>
</evidence>
<dbReference type="InterPro" id="IPR051713">
    <property type="entry name" value="T-cell_Activation_Regulation"/>
</dbReference>
<feature type="chain" id="PRO_5042098243" description="Ig-like domain-containing protein" evidence="12">
    <location>
        <begin position="29"/>
        <end position="465"/>
    </location>
</feature>
<keyword evidence="2" id="KW-1003">Cell membrane</keyword>
<dbReference type="InterPro" id="IPR007110">
    <property type="entry name" value="Ig-like_dom"/>
</dbReference>
<evidence type="ECO:0000256" key="10">
    <source>
        <dbReference type="ARBA" id="ARBA00023319"/>
    </source>
</evidence>
<evidence type="ECO:0000256" key="5">
    <source>
        <dbReference type="ARBA" id="ARBA00022989"/>
    </source>
</evidence>
<sequence>MQKDFRVCLVKASLLWALSFIVLKGASTANESKCEIGCRVGDCPKDEETVDPDSITPSRCSIKNGGNISRNMTWKEVNDKITPKPGSGIYMTRSGPEEISASAFSNITLSCLVPRAVAELDDLRVTWNFKNQSDPLKTGGKYRIPGLEPISSCRRAFKLEIIKITADDEGVYSCHQSCKDSDGDPCKSSAQLELKVYSPPPKEYPTPTTKSASSANEPKCEISCRVGDSPEDEETLDPDSFIPSHCSIKNGGNISRNMTWKEVNDKTTPKPGSGIYMTRSGPEEISASAFSNITLSCLVPRAVAELDDLWVTWNFKNQSDPLKTGGKYRIPELEPISSCRRAFKLEIIKVTADDEGVYSCHQSCKYGVTDYCKSSAQLELKVYSPPPKEYPTPKTKTVSYSTKVGDNTTSEAAEATTVSTTEATTVSTTEATTVSTTEATTVSATEATTVSTTDALDVLQSVQGL</sequence>
<accession>A0AAD9QH73</accession>
<dbReference type="Gene3D" id="2.60.40.10">
    <property type="entry name" value="Immunoglobulins"/>
    <property type="match status" value="2"/>
</dbReference>
<evidence type="ECO:0000313" key="15">
    <source>
        <dbReference type="Proteomes" id="UP001249851"/>
    </source>
</evidence>
<dbReference type="SUPFAM" id="SSF48726">
    <property type="entry name" value="Immunoglobulin"/>
    <property type="match status" value="2"/>
</dbReference>
<feature type="domain" description="Ig-like" evidence="13">
    <location>
        <begin position="271"/>
        <end position="360"/>
    </location>
</feature>
<evidence type="ECO:0000256" key="12">
    <source>
        <dbReference type="SAM" id="SignalP"/>
    </source>
</evidence>
<name>A0AAD9QH73_ACRCE</name>
<feature type="signal peptide" evidence="12">
    <location>
        <begin position="1"/>
        <end position="28"/>
    </location>
</feature>
<evidence type="ECO:0000256" key="1">
    <source>
        <dbReference type="ARBA" id="ARBA00004251"/>
    </source>
</evidence>
<keyword evidence="5" id="KW-1133">Transmembrane helix</keyword>
<feature type="domain" description="Ig-like" evidence="13">
    <location>
        <begin position="85"/>
        <end position="174"/>
    </location>
</feature>
<dbReference type="GO" id="GO:0071222">
    <property type="term" value="P:cellular response to lipopolysaccharide"/>
    <property type="evidence" value="ECO:0007669"/>
    <property type="project" value="TreeGrafter"/>
</dbReference>
<evidence type="ECO:0000313" key="14">
    <source>
        <dbReference type="EMBL" id="KAK2561254.1"/>
    </source>
</evidence>
<feature type="region of interest" description="Disordered" evidence="11">
    <location>
        <begin position="387"/>
        <end position="424"/>
    </location>
</feature>
<dbReference type="PANTHER" id="PTHR25466">
    <property type="entry name" value="T-LYMPHOCYTE ACTIVATION ANTIGEN"/>
    <property type="match status" value="1"/>
</dbReference>
<keyword evidence="6" id="KW-0472">Membrane</keyword>
<dbReference type="GO" id="GO:0009897">
    <property type="term" value="C:external side of plasma membrane"/>
    <property type="evidence" value="ECO:0007669"/>
    <property type="project" value="TreeGrafter"/>
</dbReference>
<feature type="region of interest" description="Disordered" evidence="11">
    <location>
        <begin position="197"/>
        <end position="216"/>
    </location>
</feature>
<dbReference type="PROSITE" id="PS50835">
    <property type="entry name" value="IG_LIKE"/>
    <property type="match status" value="2"/>
</dbReference>
<feature type="compositionally biased region" description="Polar residues" evidence="11">
    <location>
        <begin position="398"/>
        <end position="407"/>
    </location>
</feature>
<dbReference type="EMBL" id="JARQWQ010000033">
    <property type="protein sequence ID" value="KAK2561254.1"/>
    <property type="molecule type" value="Genomic_DNA"/>
</dbReference>
<keyword evidence="10" id="KW-0393">Immunoglobulin domain</keyword>
<protein>
    <recommendedName>
        <fullName evidence="13">Ig-like domain-containing protein</fullName>
    </recommendedName>
</protein>
<evidence type="ECO:0000256" key="6">
    <source>
        <dbReference type="ARBA" id="ARBA00023136"/>
    </source>
</evidence>
<dbReference type="SMART" id="SM00409">
    <property type="entry name" value="IG"/>
    <property type="match status" value="2"/>
</dbReference>
<keyword evidence="9" id="KW-0325">Glycoprotein</keyword>
<dbReference type="InterPro" id="IPR003599">
    <property type="entry name" value="Ig_sub"/>
</dbReference>
<dbReference type="PANTHER" id="PTHR25466:SF9">
    <property type="entry name" value="FIBRONECTIN TYPE-III DOMAIN-CONTAINING PROTEIN"/>
    <property type="match status" value="1"/>
</dbReference>
<proteinExistence type="predicted"/>
<evidence type="ECO:0000256" key="9">
    <source>
        <dbReference type="ARBA" id="ARBA00023180"/>
    </source>
</evidence>
<dbReference type="GO" id="GO:0007166">
    <property type="term" value="P:cell surface receptor signaling pathway"/>
    <property type="evidence" value="ECO:0007669"/>
    <property type="project" value="TreeGrafter"/>
</dbReference>
<evidence type="ECO:0000256" key="7">
    <source>
        <dbReference type="ARBA" id="ARBA00023157"/>
    </source>
</evidence>
<keyword evidence="15" id="KW-1185">Reference proteome</keyword>
<evidence type="ECO:0000256" key="2">
    <source>
        <dbReference type="ARBA" id="ARBA00022475"/>
    </source>
</evidence>
<evidence type="ECO:0000256" key="3">
    <source>
        <dbReference type="ARBA" id="ARBA00022692"/>
    </source>
</evidence>